<dbReference type="SUPFAM" id="SSF53335">
    <property type="entry name" value="S-adenosyl-L-methionine-dependent methyltransferases"/>
    <property type="match status" value="1"/>
</dbReference>
<dbReference type="GO" id="GO:0032259">
    <property type="term" value="P:methylation"/>
    <property type="evidence" value="ECO:0007669"/>
    <property type="project" value="UniProtKB-KW"/>
</dbReference>
<proteinExistence type="predicted"/>
<accession>A0A845VIC6</accession>
<dbReference type="AlphaFoldDB" id="A0A845VIC6"/>
<evidence type="ECO:0000313" key="1">
    <source>
        <dbReference type="EMBL" id="NDY96919.1"/>
    </source>
</evidence>
<protein>
    <submittedName>
        <fullName evidence="1">Class I SAM-dependent methyltransferase</fullName>
    </submittedName>
</protein>
<keyword evidence="1" id="KW-0489">Methyltransferase</keyword>
<sequence length="202" mass="22581">MPAKPSPFVALQSAESRLVEALLDGQSAEWVLEFAPVTSPSPELGLKRCRVLFNAEGFCWPFRSPLDALPLDSESVPAMILRHAWQPGRPCDPLDEALRMLRPGGWLISVTANPWHRSAWQELGRQALWLPSWPQFQMLHARRQLTLGTPGRNFWQGLVPGLTPVLALLARKPSRPARIRRLKFREPRFAAAPSAAAQCRAA</sequence>
<dbReference type="RefSeq" id="WP_164212301.1">
    <property type="nucleotide sequence ID" value="NZ_JAAGSC010000044.1"/>
</dbReference>
<reference evidence="1 2" key="1">
    <citation type="submission" date="2020-02" db="EMBL/GenBank/DDBJ databases">
        <authorList>
            <person name="Zhang X.-Y."/>
        </authorList>
    </citation>
    <scope>NUCLEOTIDE SEQUENCE [LARGE SCALE GENOMIC DNA]</scope>
    <source>
        <strain evidence="1 2">C33</strain>
    </source>
</reference>
<dbReference type="Proteomes" id="UP000484885">
    <property type="component" value="Unassembled WGS sequence"/>
</dbReference>
<keyword evidence="2" id="KW-1185">Reference proteome</keyword>
<gene>
    <name evidence="1" type="ORF">G3I74_14395</name>
</gene>
<name>A0A845VIC6_9GAMM</name>
<evidence type="ECO:0000313" key="2">
    <source>
        <dbReference type="Proteomes" id="UP000484885"/>
    </source>
</evidence>
<organism evidence="1 2">
    <name type="scientific">Wenzhouxiangella limi</name>
    <dbReference type="NCBI Taxonomy" id="2707351"/>
    <lineage>
        <taxon>Bacteria</taxon>
        <taxon>Pseudomonadati</taxon>
        <taxon>Pseudomonadota</taxon>
        <taxon>Gammaproteobacteria</taxon>
        <taxon>Chromatiales</taxon>
        <taxon>Wenzhouxiangellaceae</taxon>
        <taxon>Wenzhouxiangella</taxon>
    </lineage>
</organism>
<dbReference type="GO" id="GO:0008168">
    <property type="term" value="F:methyltransferase activity"/>
    <property type="evidence" value="ECO:0007669"/>
    <property type="project" value="UniProtKB-KW"/>
</dbReference>
<dbReference type="Gene3D" id="3.40.50.150">
    <property type="entry name" value="Vaccinia Virus protein VP39"/>
    <property type="match status" value="1"/>
</dbReference>
<dbReference type="InterPro" id="IPR029063">
    <property type="entry name" value="SAM-dependent_MTases_sf"/>
</dbReference>
<comment type="caution">
    <text evidence="1">The sequence shown here is derived from an EMBL/GenBank/DDBJ whole genome shotgun (WGS) entry which is preliminary data.</text>
</comment>
<dbReference type="EMBL" id="JAAGSC010000044">
    <property type="protein sequence ID" value="NDY96919.1"/>
    <property type="molecule type" value="Genomic_DNA"/>
</dbReference>
<keyword evidence="1" id="KW-0808">Transferase</keyword>